<keyword evidence="3 7" id="KW-0540">Nuclease</keyword>
<dbReference type="GO" id="GO:0030677">
    <property type="term" value="C:ribonuclease P complex"/>
    <property type="evidence" value="ECO:0007669"/>
    <property type="project" value="TreeGrafter"/>
</dbReference>
<feature type="compositionally biased region" description="Pro residues" evidence="9">
    <location>
        <begin position="112"/>
        <end position="122"/>
    </location>
</feature>
<evidence type="ECO:0000256" key="1">
    <source>
        <dbReference type="ARBA" id="ARBA00002663"/>
    </source>
</evidence>
<dbReference type="SUPFAM" id="SSF54211">
    <property type="entry name" value="Ribosomal protein S5 domain 2-like"/>
    <property type="match status" value="1"/>
</dbReference>
<keyword evidence="5 7" id="KW-0378">Hydrolase</keyword>
<proteinExistence type="inferred from homology"/>
<evidence type="ECO:0000256" key="6">
    <source>
        <dbReference type="ARBA" id="ARBA00022884"/>
    </source>
</evidence>
<evidence type="ECO:0000256" key="3">
    <source>
        <dbReference type="ARBA" id="ARBA00022722"/>
    </source>
</evidence>
<evidence type="ECO:0000256" key="4">
    <source>
        <dbReference type="ARBA" id="ARBA00022759"/>
    </source>
</evidence>
<dbReference type="InterPro" id="IPR020539">
    <property type="entry name" value="RNase_P_CS"/>
</dbReference>
<evidence type="ECO:0000256" key="7">
    <source>
        <dbReference type="HAMAP-Rule" id="MF_00227"/>
    </source>
</evidence>
<feature type="region of interest" description="Disordered" evidence="9">
    <location>
        <begin position="105"/>
        <end position="158"/>
    </location>
</feature>
<dbReference type="NCBIfam" id="TIGR00188">
    <property type="entry name" value="rnpA"/>
    <property type="match status" value="1"/>
</dbReference>
<dbReference type="GO" id="GO:0042781">
    <property type="term" value="F:3'-tRNA processing endoribonuclease activity"/>
    <property type="evidence" value="ECO:0007669"/>
    <property type="project" value="TreeGrafter"/>
</dbReference>
<comment type="function">
    <text evidence="1 7">RNaseP catalyzes the removal of the 5'-leader sequence from pre-tRNA to produce the mature 5'-terminus. It can also cleave other RNA substrates such as 4.5S RNA. The protein component plays an auxiliary but essential role in vivo by binding to the 5'-leader sequence and broadening the substrate specificity of the ribozyme.</text>
</comment>
<dbReference type="PANTHER" id="PTHR33992:SF1">
    <property type="entry name" value="RIBONUCLEASE P PROTEIN COMPONENT"/>
    <property type="match status" value="1"/>
</dbReference>
<dbReference type="Gene3D" id="3.30.230.10">
    <property type="match status" value="1"/>
</dbReference>
<dbReference type="RefSeq" id="WP_155481326.1">
    <property type="nucleotide sequence ID" value="NZ_WNKV01000022.1"/>
</dbReference>
<dbReference type="GO" id="GO:0004526">
    <property type="term" value="F:ribonuclease P activity"/>
    <property type="evidence" value="ECO:0007669"/>
    <property type="project" value="UniProtKB-UniRule"/>
</dbReference>
<dbReference type="HAMAP" id="MF_00227">
    <property type="entry name" value="RNase_P"/>
    <property type="match status" value="1"/>
</dbReference>
<dbReference type="EC" id="3.1.26.5" evidence="7 8"/>
<organism evidence="10 11">
    <name type="scientific">Rhodoplanes serenus</name>
    <dbReference type="NCBI Taxonomy" id="200615"/>
    <lineage>
        <taxon>Bacteria</taxon>
        <taxon>Pseudomonadati</taxon>
        <taxon>Pseudomonadota</taxon>
        <taxon>Alphaproteobacteria</taxon>
        <taxon>Hyphomicrobiales</taxon>
        <taxon>Nitrobacteraceae</taxon>
        <taxon>Rhodoplanes</taxon>
    </lineage>
</organism>
<feature type="compositionally biased region" description="Basic and acidic residues" evidence="9">
    <location>
        <begin position="125"/>
        <end position="152"/>
    </location>
</feature>
<dbReference type="GO" id="GO:0001682">
    <property type="term" value="P:tRNA 5'-leader removal"/>
    <property type="evidence" value="ECO:0007669"/>
    <property type="project" value="UniProtKB-UniRule"/>
</dbReference>
<keyword evidence="4 7" id="KW-0255">Endonuclease</keyword>
<dbReference type="Proteomes" id="UP000438991">
    <property type="component" value="Unassembled WGS sequence"/>
</dbReference>
<evidence type="ECO:0000256" key="8">
    <source>
        <dbReference type="NCBIfam" id="TIGR00188"/>
    </source>
</evidence>
<keyword evidence="6 7" id="KW-0694">RNA-binding</keyword>
<evidence type="ECO:0000313" key="11">
    <source>
        <dbReference type="Proteomes" id="UP000438991"/>
    </source>
</evidence>
<name>A0A9X4XRI6_9BRAD</name>
<evidence type="ECO:0000313" key="10">
    <source>
        <dbReference type="EMBL" id="MTW19011.1"/>
    </source>
</evidence>
<protein>
    <recommendedName>
        <fullName evidence="7 8">Ribonuclease P protein component</fullName>
        <shortName evidence="7">RNase P protein</shortName>
        <shortName evidence="7">RNaseP protein</shortName>
        <ecNumber evidence="7 8">3.1.26.5</ecNumber>
    </recommendedName>
    <alternativeName>
        <fullName evidence="7">Protein C5</fullName>
    </alternativeName>
</protein>
<accession>A0A9X4XRI6</accession>
<reference evidence="10 11" key="1">
    <citation type="submission" date="2019-11" db="EMBL/GenBank/DDBJ databases">
        <title>Whole-genome sequence of Rhodoplanes serenus DSM 18633, type strain.</title>
        <authorList>
            <person name="Kyndt J.A."/>
            <person name="Meyer T.E."/>
        </authorList>
    </citation>
    <scope>NUCLEOTIDE SEQUENCE [LARGE SCALE GENOMIC DNA]</scope>
    <source>
        <strain evidence="10 11">DSM 18633</strain>
    </source>
</reference>
<evidence type="ECO:0000256" key="2">
    <source>
        <dbReference type="ARBA" id="ARBA00022694"/>
    </source>
</evidence>
<keyword evidence="2 7" id="KW-0819">tRNA processing</keyword>
<dbReference type="InterPro" id="IPR014721">
    <property type="entry name" value="Ribsml_uS5_D2-typ_fold_subgr"/>
</dbReference>
<comment type="subunit">
    <text evidence="7">Consists of a catalytic RNA component (M1 or rnpB) and a protein subunit.</text>
</comment>
<gene>
    <name evidence="7 10" type="primary">rnpA</name>
    <name evidence="10" type="ORF">GJ689_22705</name>
</gene>
<evidence type="ECO:0000256" key="5">
    <source>
        <dbReference type="ARBA" id="ARBA00022801"/>
    </source>
</evidence>
<evidence type="ECO:0000256" key="9">
    <source>
        <dbReference type="SAM" id="MobiDB-lite"/>
    </source>
</evidence>
<dbReference type="InterPro" id="IPR000100">
    <property type="entry name" value="RNase_P"/>
</dbReference>
<comment type="caution">
    <text evidence="10">The sequence shown here is derived from an EMBL/GenBank/DDBJ whole genome shotgun (WGS) entry which is preliminary data.</text>
</comment>
<comment type="catalytic activity">
    <reaction evidence="7">
        <text>Endonucleolytic cleavage of RNA, removing 5'-extranucleotides from tRNA precursor.</text>
        <dbReference type="EC" id="3.1.26.5"/>
    </reaction>
</comment>
<dbReference type="AlphaFoldDB" id="A0A9X4XRI6"/>
<dbReference type="PROSITE" id="PS00648">
    <property type="entry name" value="RIBONUCLEASE_P"/>
    <property type="match status" value="1"/>
</dbReference>
<sequence>MQRLRQRSDFLAARDGAKAPTPAFVLQARARGDDGPPRVGFTVTKKVGTAVERNRVRRRLREIVRLSAADRLRDGNDYVMIGRRAALDRPFDRCVADFVGAVKRVHGLPRGPGRPSPAPQDPPSDDARPHDPRSQDRPPHDGGHSQKPDRRPTARALP</sequence>
<dbReference type="PANTHER" id="PTHR33992">
    <property type="entry name" value="RIBONUCLEASE P PROTEIN COMPONENT"/>
    <property type="match status" value="1"/>
</dbReference>
<dbReference type="Pfam" id="PF00825">
    <property type="entry name" value="Ribonuclease_P"/>
    <property type="match status" value="1"/>
</dbReference>
<dbReference type="InterPro" id="IPR020568">
    <property type="entry name" value="Ribosomal_Su5_D2-typ_SF"/>
</dbReference>
<comment type="similarity">
    <text evidence="7">Belongs to the RnpA family.</text>
</comment>
<dbReference type="GO" id="GO:0000049">
    <property type="term" value="F:tRNA binding"/>
    <property type="evidence" value="ECO:0007669"/>
    <property type="project" value="UniProtKB-UniRule"/>
</dbReference>
<dbReference type="EMBL" id="WNKV01000022">
    <property type="protein sequence ID" value="MTW19011.1"/>
    <property type="molecule type" value="Genomic_DNA"/>
</dbReference>